<evidence type="ECO:0000256" key="1">
    <source>
        <dbReference type="SAM" id="MobiDB-lite"/>
    </source>
</evidence>
<evidence type="ECO:0000313" key="4">
    <source>
        <dbReference type="Proteomes" id="UP000051530"/>
    </source>
</evidence>
<name>A0A0R0LYI6_9MICR</name>
<organism evidence="3 4">
    <name type="scientific">Pseudoloma neurophilia</name>
    <dbReference type="NCBI Taxonomy" id="146866"/>
    <lineage>
        <taxon>Eukaryota</taxon>
        <taxon>Fungi</taxon>
        <taxon>Fungi incertae sedis</taxon>
        <taxon>Microsporidia</taxon>
        <taxon>Pseudoloma</taxon>
    </lineage>
</organism>
<dbReference type="OrthoDB" id="10350722at2759"/>
<gene>
    <name evidence="3" type="ORF">M153_57350001210</name>
</gene>
<proteinExistence type="predicted"/>
<dbReference type="EMBL" id="LGUB01000912">
    <property type="protein sequence ID" value="KRH92462.1"/>
    <property type="molecule type" value="Genomic_DNA"/>
</dbReference>
<evidence type="ECO:0000256" key="2">
    <source>
        <dbReference type="SAM" id="Phobius"/>
    </source>
</evidence>
<sequence length="386" mass="45900">MSETRPASKVSTLRIILSLLTAFAVGVLAFGVFKLYFSFFSFDEDVYAMVAYHWKSKFAYESLKKPWPFMKKNTWDTKNKELDDFINKVQGPVKENNIITTLNDKELLLDFFPEHLPRTPEYNLYTVSFDWNEKVFYPFRKMIVNLSLKNDKKNSETVEEFLNTNKSILAKEKNIKKKLPPQLYWDLPKFILKDYDYSKESFYLELKPTIKALYELLKYLDTAPKDQKILNNTKEDNNKIIDLTFDLFKTMDIKHREQDGDKVKISDLEKKHVLLFWKNLGSASSTPFESFIYSRLFFIFHFHTTSIERHEVDDPKKKGEKKMASPAETQEKRHKDFTEMMVKAFKHPDDCKKPNFFKNFFLPTMEEKLKLEKEKTDKYLELLNVV</sequence>
<keyword evidence="4" id="KW-1185">Reference proteome</keyword>
<dbReference type="Proteomes" id="UP000051530">
    <property type="component" value="Unassembled WGS sequence"/>
</dbReference>
<comment type="caution">
    <text evidence="3">The sequence shown here is derived from an EMBL/GenBank/DDBJ whole genome shotgun (WGS) entry which is preliminary data.</text>
</comment>
<feature type="region of interest" description="Disordered" evidence="1">
    <location>
        <begin position="311"/>
        <end position="333"/>
    </location>
</feature>
<protein>
    <submittedName>
        <fullName evidence="3">Uncharacterized protein</fullName>
    </submittedName>
</protein>
<accession>A0A0R0LYI6</accession>
<evidence type="ECO:0000313" key="3">
    <source>
        <dbReference type="EMBL" id="KRH92462.1"/>
    </source>
</evidence>
<reference evidence="3 4" key="1">
    <citation type="submission" date="2015-07" db="EMBL/GenBank/DDBJ databases">
        <title>The genome of Pseudoloma neurophilia, a relevant intracellular parasite of the zebrafish.</title>
        <authorList>
            <person name="Ndikumana S."/>
            <person name="Pelin A."/>
            <person name="Sanders J."/>
            <person name="Corradi N."/>
        </authorList>
    </citation>
    <scope>NUCLEOTIDE SEQUENCE [LARGE SCALE GENOMIC DNA]</scope>
    <source>
        <strain evidence="3 4">MK1</strain>
    </source>
</reference>
<keyword evidence="2" id="KW-0472">Membrane</keyword>
<keyword evidence="2" id="KW-0812">Transmembrane</keyword>
<dbReference type="VEuPathDB" id="MicrosporidiaDB:M153_57350001210"/>
<feature type="transmembrane region" description="Helical" evidence="2">
    <location>
        <begin position="12"/>
        <end position="37"/>
    </location>
</feature>
<keyword evidence="2" id="KW-1133">Transmembrane helix</keyword>
<dbReference type="AlphaFoldDB" id="A0A0R0LYI6"/>